<comment type="similarity">
    <text evidence="15">Belongs to the papillomaviridae L2 protein family.</text>
</comment>
<dbReference type="InterPro" id="IPR000784">
    <property type="entry name" value="Late_L2"/>
</dbReference>
<evidence type="ECO:0000256" key="5">
    <source>
        <dbReference type="ARBA" id="ARBA00022581"/>
    </source>
</evidence>
<gene>
    <name evidence="15" type="primary">L2</name>
</gene>
<evidence type="ECO:0000256" key="6">
    <source>
        <dbReference type="ARBA" id="ARBA00022812"/>
    </source>
</evidence>
<feature type="disulfide bond" evidence="15">
    <location>
        <begin position="17"/>
        <end position="23"/>
    </location>
</feature>
<keyword evidence="8 15" id="KW-0426">Late protein</keyword>
<evidence type="ECO:0000256" key="9">
    <source>
        <dbReference type="ARBA" id="ARBA00022952"/>
    </source>
</evidence>
<comment type="caution">
    <text evidence="15">Lacks conserved residue(s) required for the propagation of feature annotation.</text>
</comment>
<dbReference type="GO" id="GO:0005198">
    <property type="term" value="F:structural molecule activity"/>
    <property type="evidence" value="ECO:0007669"/>
    <property type="project" value="UniProtKB-UniRule"/>
</dbReference>
<keyword evidence="3 15" id="KW-0167">Capsid protein</keyword>
<evidence type="ECO:0000256" key="2">
    <source>
        <dbReference type="ARBA" id="ARBA00022553"/>
    </source>
</evidence>
<keyword evidence="5 15" id="KW-0945">Host-virus interaction</keyword>
<evidence type="ECO:0000256" key="1">
    <source>
        <dbReference type="ARBA" id="ARBA00022524"/>
    </source>
</evidence>
<keyword evidence="12 15" id="KW-0238">DNA-binding</keyword>
<organism evidence="16">
    <name type="scientific">Firstpapillomavirinae sp</name>
    <dbReference type="NCBI Taxonomy" id="2809408"/>
    <lineage>
        <taxon>Viruses</taxon>
        <taxon>Monodnaviria</taxon>
        <taxon>Shotokuvirae</taxon>
        <taxon>Cossaviricota</taxon>
        <taxon>Papovaviricetes</taxon>
        <taxon>Zurhausenvirales</taxon>
        <taxon>Papillomaviridae</taxon>
        <taxon>Firstpapillomavirinae</taxon>
    </lineage>
</organism>
<keyword evidence="11 15" id="KW-1176">Cytoplasmic inwards viral transport</keyword>
<comment type="subunit">
    <text evidence="15">Interacts with major capsid protein L1. Interacts with E2; this interaction inhibits E2 transcriptional activity but not the DNA replication function E2. Interacts with host HSPA8; this interaction is required for L2 nuclear translocation. Interacts with host importins KPNB2 and KPNB3. Forms a complex with importin alpha2-beta1 heterodimers via interaction with the importin alpha2 adapter. Interacts with host DYNLT1; this interaction is essential for virus intracellular transport during entry. Interacts (via C-terminus) with host retromer subunits VPS35 AND VPS29.</text>
</comment>
<evidence type="ECO:0000256" key="7">
    <source>
        <dbReference type="ARBA" id="ARBA00022844"/>
    </source>
</evidence>
<evidence type="ECO:0000256" key="10">
    <source>
        <dbReference type="ARBA" id="ARBA00023046"/>
    </source>
</evidence>
<evidence type="ECO:0000256" key="13">
    <source>
        <dbReference type="ARBA" id="ARBA00023157"/>
    </source>
</evidence>
<dbReference type="GO" id="GO:0042025">
    <property type="term" value="C:host cell nucleus"/>
    <property type="evidence" value="ECO:0007669"/>
    <property type="project" value="UniProtKB-SubCell"/>
</dbReference>
<dbReference type="HAMAP" id="MF_04003">
    <property type="entry name" value="PPV_L2"/>
    <property type="match status" value="1"/>
</dbReference>
<proteinExistence type="inferred from homology"/>
<comment type="subcellular location">
    <subcellularLocation>
        <location evidence="15">Virion</location>
    </subcellularLocation>
    <subcellularLocation>
        <location evidence="15">Host nucleus</location>
    </subcellularLocation>
</comment>
<keyword evidence="10" id="KW-1039">Host endosome</keyword>
<keyword evidence="13 15" id="KW-1015">Disulfide bond</keyword>
<accession>A0AA51GEQ9</accession>
<dbReference type="GO" id="GO:0075521">
    <property type="term" value="P:microtubule-dependent intracellular transport of viral material towards nucleus"/>
    <property type="evidence" value="ECO:0007669"/>
    <property type="project" value="UniProtKB-UniRule"/>
</dbReference>
<evidence type="ECO:0000256" key="11">
    <source>
        <dbReference type="ARBA" id="ARBA00023120"/>
    </source>
</evidence>
<keyword evidence="1 15" id="KW-1163">Viral penetration into host nucleus</keyword>
<evidence type="ECO:0000313" key="16">
    <source>
        <dbReference type="EMBL" id="WMI31304.1"/>
    </source>
</evidence>
<keyword evidence="2 15" id="KW-0597">Phosphoprotein</keyword>
<evidence type="ECO:0000256" key="14">
    <source>
        <dbReference type="ARBA" id="ARBA00023296"/>
    </source>
</evidence>
<dbReference type="GO" id="GO:0075732">
    <property type="term" value="P:viral penetration into host nucleus"/>
    <property type="evidence" value="ECO:0007669"/>
    <property type="project" value="UniProtKB-KW"/>
</dbReference>
<comment type="PTM">
    <text evidence="15">Highly phosphorylated.</text>
</comment>
<dbReference type="GO" id="GO:0043657">
    <property type="term" value="C:host cell"/>
    <property type="evidence" value="ECO:0007669"/>
    <property type="project" value="GOC"/>
</dbReference>
<protein>
    <recommendedName>
        <fullName evidence="15">Minor capsid protein L2</fullName>
    </recommendedName>
</protein>
<keyword evidence="7 15" id="KW-0946">Virion</keyword>
<dbReference type="GO" id="GO:0046718">
    <property type="term" value="P:symbiont entry into host cell"/>
    <property type="evidence" value="ECO:0007669"/>
    <property type="project" value="UniProtKB-KW"/>
</dbReference>
<evidence type="ECO:0000256" key="15">
    <source>
        <dbReference type="HAMAP-Rule" id="MF_04003"/>
    </source>
</evidence>
<comment type="function">
    <text evidence="15">Minor protein of the capsid that localizes along the inner surface of the virion, within the central cavities beneath the L1 pentamers. Plays a role in capsid stabilization through interaction with the major capsid protein L1. Once the virion enters the host cell, L2 escorts the genomic DNA into the nucleus by promoting escape from the endosomal compartments and traffic through the host Golgi network. Mechanistically, the C-terminus of L2 possesses a cell-penetrating peptide that protudes from the host endosome, interacts with host cytoplasmic retromer cargo and thereby mediates the capsid delivery to the host trans-Golgi network. Plays a role through its interaction with host dynein in the intracellular microtubule-dependent transport of viral capsid toward the nucleus. Mediates the viral genome import into the nucleus through binding to host importins. Once within the nucleus, L2 localizes viral genomes to host PML bodies in order to activate early gene expression for establishment of infection. Later on, promotes late gene expression by interacting with the viral E2 protein and by inhibiting its transcriptional activation functions. During virion assembly, encapsidates the genome by direct interaction with the viral DNA.</text>
</comment>
<keyword evidence="9 15" id="KW-1177">Microtubular inwards viral transport</keyword>
<dbReference type="EMBL" id="OR427310">
    <property type="protein sequence ID" value="WMI31304.1"/>
    <property type="molecule type" value="Genomic_DNA"/>
</dbReference>
<reference evidence="16" key="1">
    <citation type="submission" date="2023-08" db="EMBL/GenBank/DDBJ databases">
        <title>A virome investigation of Rhinolophus affinis in Hainan Province, China, the natural host of livestock viral pathogens.</title>
        <authorList>
            <person name="Li Z."/>
            <person name="Li Y."/>
            <person name="Wang G."/>
            <person name="Du J."/>
            <person name="Yin F."/>
            <person name="Tang C."/>
        </authorList>
    </citation>
    <scope>NUCLEOTIDE SEQUENCE</scope>
    <source>
        <strain evidence="16">PV-HMU-7</strain>
    </source>
</reference>
<dbReference type="GO" id="GO:0003677">
    <property type="term" value="F:DNA binding"/>
    <property type="evidence" value="ECO:0007669"/>
    <property type="project" value="UniProtKB-UniRule"/>
</dbReference>
<sequence>MLKRKRRAAPEDIYRNCKAFGTCDQFPDVVNKIENTTVADKILQWGSTGIFLGGLGIGTGKGTGGSRGYVPLGEGPGVRVGNRPLNKGPYVPVPIDRIGPRDFLPVNPRGPAIIPLEELPPTVDLPGTDIEVVAEIHPVPDVPSISSGVTTTGDSSAILEVNPVQPPERAITRVQYSNPLFEIRVTSNNNIGETSSSDHVFAVAGGGTTVGEEIPLVSFRQPEFSDTVLEETSFTTSTPKSERPITYRPMTLNRRIAENIEIREPEFLGRARNLVTFDNPAFEDSVSLVFDQDVAEIAEQLTAPPMSEFRDIIRLGRPLFSQARPGRVRFSRIGQRATIRTRSGASIGPRVNYYQDLSTIVTEESIELVTLGEQPRDAVVVSGPQETAFEVVDLSEETPLYADDDLLDVYEDLGDSILSFRSGRRGQTQIPVPNLEFKAPFKVVPEIDAEVVYHPEGDEKLIPLHPNDVPLIVINIDNTGPDFVLHPSYHRRKRKRRFF</sequence>
<dbReference type="Pfam" id="PF00513">
    <property type="entry name" value="Late_protein_L2"/>
    <property type="match status" value="1"/>
</dbReference>
<evidence type="ECO:0000256" key="8">
    <source>
        <dbReference type="ARBA" id="ARBA00022921"/>
    </source>
</evidence>
<name>A0AA51GEQ9_9PAPI</name>
<keyword evidence="14 15" id="KW-1160">Virus entry into host cell</keyword>
<evidence type="ECO:0000256" key="12">
    <source>
        <dbReference type="ARBA" id="ARBA00023125"/>
    </source>
</evidence>
<keyword evidence="4 15" id="KW-1048">Host nucleus</keyword>
<evidence type="ECO:0000256" key="3">
    <source>
        <dbReference type="ARBA" id="ARBA00022561"/>
    </source>
</evidence>
<keyword evidence="6" id="KW-1040">Host Golgi apparatus</keyword>
<evidence type="ECO:0000256" key="4">
    <source>
        <dbReference type="ARBA" id="ARBA00022562"/>
    </source>
</evidence>
<dbReference type="GO" id="GO:0019028">
    <property type="term" value="C:viral capsid"/>
    <property type="evidence" value="ECO:0007669"/>
    <property type="project" value="UniProtKB-UniRule"/>
</dbReference>